<evidence type="ECO:0000313" key="2">
    <source>
        <dbReference type="EMBL" id="PRY56401.1"/>
    </source>
</evidence>
<dbReference type="Proteomes" id="UP000238176">
    <property type="component" value="Unassembled WGS sequence"/>
</dbReference>
<dbReference type="EMBL" id="PVTJ01000009">
    <property type="protein sequence ID" value="PRY56401.1"/>
    <property type="molecule type" value="Genomic_DNA"/>
</dbReference>
<comment type="caution">
    <text evidence="2">The sequence shown here is derived from an EMBL/GenBank/DDBJ whole genome shotgun (WGS) entry which is preliminary data.</text>
</comment>
<proteinExistence type="predicted"/>
<reference evidence="2 3" key="1">
    <citation type="submission" date="2018-03" db="EMBL/GenBank/DDBJ databases">
        <title>Genomic Encyclopedia of Type Strains, Phase III (KMG-III): the genomes of soil and plant-associated and newly described type strains.</title>
        <authorList>
            <person name="Whitman W."/>
        </authorList>
    </citation>
    <scope>NUCLEOTIDE SEQUENCE [LARGE SCALE GENOMIC DNA]</scope>
    <source>
        <strain evidence="2 3">CGMCC 4.7067</strain>
    </source>
</reference>
<gene>
    <name evidence="2" type="ORF">B0I28_10950</name>
</gene>
<protein>
    <submittedName>
        <fullName evidence="2">Uncharacterized protein</fullName>
    </submittedName>
</protein>
<keyword evidence="3" id="KW-1185">Reference proteome</keyword>
<dbReference type="AlphaFoldDB" id="A0A2T0UEN0"/>
<evidence type="ECO:0000256" key="1">
    <source>
        <dbReference type="SAM" id="MobiDB-lite"/>
    </source>
</evidence>
<sequence>MSPATPATAEVTSAPEDLDIETEWPAESPTGRPEIVELWCRANATRRTGGEVRIVNSIVVGTIAKLGSPDEEITPSPAAVRAYGEEWVAGQLAVAIEKLTRGVR</sequence>
<feature type="region of interest" description="Disordered" evidence="1">
    <location>
        <begin position="1"/>
        <end position="30"/>
    </location>
</feature>
<dbReference type="RefSeq" id="WP_106365832.1">
    <property type="nucleotide sequence ID" value="NZ_PVTJ01000009.1"/>
</dbReference>
<accession>A0A2T0UEN0</accession>
<organism evidence="2 3">
    <name type="scientific">Glycomyces artemisiae</name>
    <dbReference type="NCBI Taxonomy" id="1076443"/>
    <lineage>
        <taxon>Bacteria</taxon>
        <taxon>Bacillati</taxon>
        <taxon>Actinomycetota</taxon>
        <taxon>Actinomycetes</taxon>
        <taxon>Glycomycetales</taxon>
        <taxon>Glycomycetaceae</taxon>
        <taxon>Glycomyces</taxon>
    </lineage>
</organism>
<name>A0A2T0UEN0_9ACTN</name>
<evidence type="ECO:0000313" key="3">
    <source>
        <dbReference type="Proteomes" id="UP000238176"/>
    </source>
</evidence>